<dbReference type="SMART" id="SM00530">
    <property type="entry name" value="HTH_XRE"/>
    <property type="match status" value="1"/>
</dbReference>
<dbReference type="EMBL" id="BAAAHE010000011">
    <property type="protein sequence ID" value="GAA0614720.1"/>
    <property type="molecule type" value="Genomic_DNA"/>
</dbReference>
<dbReference type="PANTHER" id="PTHR35010">
    <property type="entry name" value="BLL4672 PROTEIN-RELATED"/>
    <property type="match status" value="1"/>
</dbReference>
<evidence type="ECO:0000259" key="1">
    <source>
        <dbReference type="PROSITE" id="PS50943"/>
    </source>
</evidence>
<dbReference type="PROSITE" id="PS50943">
    <property type="entry name" value="HTH_CROC1"/>
    <property type="match status" value="1"/>
</dbReference>
<gene>
    <name evidence="2" type="ORF">GCM10009547_15720</name>
</gene>
<organism evidence="2 3">
    <name type="scientific">Sporichthya brevicatena</name>
    <dbReference type="NCBI Taxonomy" id="171442"/>
    <lineage>
        <taxon>Bacteria</taxon>
        <taxon>Bacillati</taxon>
        <taxon>Actinomycetota</taxon>
        <taxon>Actinomycetes</taxon>
        <taxon>Sporichthyales</taxon>
        <taxon>Sporichthyaceae</taxon>
        <taxon>Sporichthya</taxon>
    </lineage>
</organism>
<dbReference type="CDD" id="cd00093">
    <property type="entry name" value="HTH_XRE"/>
    <property type="match status" value="1"/>
</dbReference>
<feature type="domain" description="HTH cro/C1-type" evidence="1">
    <location>
        <begin position="10"/>
        <end position="64"/>
    </location>
</feature>
<sequence>MTELTVGALLRDWRRRRRLSQMDLALAVNVSTRHLSFVETGRSRPSAELVLALADGLDIPLRERNTLLLAAGYAPRYPVRPLEDTAMDPARDAVQRMLDAHDPYPGIVVDRAWNIVLANAAAGAITAGLPEELLGPPANVYRLSLHPEGLAKRTLNFGEWAAHLLQQLRRSVVLTGDPGLAALEAEVRAYPGVEEAVASVPASPLDRAPLLLPFRLDLGNGTELSLFTTLTTFGTPRDVTLDELAVELFYPADDASARLLGGRGSSASALN</sequence>
<comment type="caution">
    <text evidence="2">The sequence shown here is derived from an EMBL/GenBank/DDBJ whole genome shotgun (WGS) entry which is preliminary data.</text>
</comment>
<dbReference type="Gene3D" id="3.30.450.180">
    <property type="match status" value="1"/>
</dbReference>
<dbReference type="SUPFAM" id="SSF47413">
    <property type="entry name" value="lambda repressor-like DNA-binding domains"/>
    <property type="match status" value="1"/>
</dbReference>
<dbReference type="InterPro" id="IPR041413">
    <property type="entry name" value="MLTR_LBD"/>
</dbReference>
<evidence type="ECO:0000313" key="3">
    <source>
        <dbReference type="Proteomes" id="UP001500957"/>
    </source>
</evidence>
<dbReference type="Gene3D" id="1.10.260.40">
    <property type="entry name" value="lambda repressor-like DNA-binding domains"/>
    <property type="match status" value="1"/>
</dbReference>
<dbReference type="Proteomes" id="UP001500957">
    <property type="component" value="Unassembled WGS sequence"/>
</dbReference>
<keyword evidence="3" id="KW-1185">Reference proteome</keyword>
<dbReference type="Pfam" id="PF13560">
    <property type="entry name" value="HTH_31"/>
    <property type="match status" value="1"/>
</dbReference>
<evidence type="ECO:0000313" key="2">
    <source>
        <dbReference type="EMBL" id="GAA0614720.1"/>
    </source>
</evidence>
<dbReference type="Pfam" id="PF17765">
    <property type="entry name" value="MLTR_LBD"/>
    <property type="match status" value="1"/>
</dbReference>
<proteinExistence type="predicted"/>
<name>A0ABN1GMQ3_9ACTN</name>
<dbReference type="InterPro" id="IPR010982">
    <property type="entry name" value="Lambda_DNA-bd_dom_sf"/>
</dbReference>
<accession>A0ABN1GMQ3</accession>
<dbReference type="InterPro" id="IPR001387">
    <property type="entry name" value="Cro/C1-type_HTH"/>
</dbReference>
<reference evidence="2 3" key="1">
    <citation type="journal article" date="2019" name="Int. J. Syst. Evol. Microbiol.">
        <title>The Global Catalogue of Microorganisms (GCM) 10K type strain sequencing project: providing services to taxonomists for standard genome sequencing and annotation.</title>
        <authorList>
            <consortium name="The Broad Institute Genomics Platform"/>
            <consortium name="The Broad Institute Genome Sequencing Center for Infectious Disease"/>
            <person name="Wu L."/>
            <person name="Ma J."/>
        </authorList>
    </citation>
    <scope>NUCLEOTIDE SEQUENCE [LARGE SCALE GENOMIC DNA]</scope>
    <source>
        <strain evidence="2 3">JCM 10671</strain>
    </source>
</reference>
<protein>
    <submittedName>
        <fullName evidence="2">Helix-turn-helix transcriptional regulator</fullName>
    </submittedName>
</protein>
<dbReference type="PANTHER" id="PTHR35010:SF4">
    <property type="entry name" value="BLL5781 PROTEIN"/>
    <property type="match status" value="1"/>
</dbReference>
<dbReference type="RefSeq" id="WP_344603357.1">
    <property type="nucleotide sequence ID" value="NZ_BAAAHE010000011.1"/>
</dbReference>